<reference evidence="2" key="3">
    <citation type="submission" date="2023-05" db="EMBL/GenBank/DDBJ databases">
        <authorList>
            <person name="Smith C.H."/>
        </authorList>
    </citation>
    <scope>NUCLEOTIDE SEQUENCE</scope>
    <source>
        <strain evidence="2">CHS0354</strain>
        <tissue evidence="2">Mantle</tissue>
    </source>
</reference>
<evidence type="ECO:0000256" key="1">
    <source>
        <dbReference type="SAM" id="MobiDB-lite"/>
    </source>
</evidence>
<feature type="compositionally biased region" description="Low complexity" evidence="1">
    <location>
        <begin position="144"/>
        <end position="154"/>
    </location>
</feature>
<feature type="compositionally biased region" description="Polar residues" evidence="1">
    <location>
        <begin position="115"/>
        <end position="124"/>
    </location>
</feature>
<organism evidence="2 3">
    <name type="scientific">Potamilus streckersoni</name>
    <dbReference type="NCBI Taxonomy" id="2493646"/>
    <lineage>
        <taxon>Eukaryota</taxon>
        <taxon>Metazoa</taxon>
        <taxon>Spiralia</taxon>
        <taxon>Lophotrochozoa</taxon>
        <taxon>Mollusca</taxon>
        <taxon>Bivalvia</taxon>
        <taxon>Autobranchia</taxon>
        <taxon>Heteroconchia</taxon>
        <taxon>Palaeoheterodonta</taxon>
        <taxon>Unionida</taxon>
        <taxon>Unionoidea</taxon>
        <taxon>Unionidae</taxon>
        <taxon>Ambleminae</taxon>
        <taxon>Lampsilini</taxon>
        <taxon>Potamilus</taxon>
    </lineage>
</organism>
<name>A0AAE0VRI0_9BIVA</name>
<comment type="caution">
    <text evidence="2">The sequence shown here is derived from an EMBL/GenBank/DDBJ whole genome shotgun (WGS) entry which is preliminary data.</text>
</comment>
<reference evidence="2" key="2">
    <citation type="journal article" date="2021" name="Genome Biol. Evol.">
        <title>Developing a high-quality reference genome for a parasitic bivalve with doubly uniparental inheritance (Bivalvia: Unionida).</title>
        <authorList>
            <person name="Smith C.H."/>
        </authorList>
    </citation>
    <scope>NUCLEOTIDE SEQUENCE</scope>
    <source>
        <strain evidence="2">CHS0354</strain>
        <tissue evidence="2">Mantle</tissue>
    </source>
</reference>
<evidence type="ECO:0000313" key="3">
    <source>
        <dbReference type="Proteomes" id="UP001195483"/>
    </source>
</evidence>
<gene>
    <name evidence="2" type="ORF">CHS0354_001857</name>
</gene>
<proteinExistence type="predicted"/>
<feature type="compositionally biased region" description="Basic and acidic residues" evidence="1">
    <location>
        <begin position="23"/>
        <end position="56"/>
    </location>
</feature>
<feature type="compositionally biased region" description="Basic and acidic residues" evidence="1">
    <location>
        <begin position="125"/>
        <end position="143"/>
    </location>
</feature>
<dbReference type="Proteomes" id="UP001195483">
    <property type="component" value="Unassembled WGS sequence"/>
</dbReference>
<sequence>MQIPERPPVAALDIPDEASPKNATEKKNFFEYRPRSKTTLEQRKNQVHSAEEEHSNHVPLASTSTGQNKVDKTSSPRGKGSASMSSQRKSPMDVITESTNMPRTSTRNSFRESKLNISRVSSATGRERVRMSTKDDLSNDKSSELGISSSFSESDNINERKTSVVSAGSKLSNYFSKSMARLTHKRVKLNRLDVT</sequence>
<accession>A0AAE0VRI0</accession>
<evidence type="ECO:0000313" key="2">
    <source>
        <dbReference type="EMBL" id="KAK3586472.1"/>
    </source>
</evidence>
<reference evidence="2" key="1">
    <citation type="journal article" date="2021" name="Genome Biol. Evol.">
        <title>A High-Quality Reference Genome for a Parasitic Bivalve with Doubly Uniparental Inheritance (Bivalvia: Unionida).</title>
        <authorList>
            <person name="Smith C.H."/>
        </authorList>
    </citation>
    <scope>NUCLEOTIDE SEQUENCE</scope>
    <source>
        <strain evidence="2">CHS0354</strain>
    </source>
</reference>
<dbReference type="AlphaFoldDB" id="A0AAE0VRI0"/>
<keyword evidence="3" id="KW-1185">Reference proteome</keyword>
<feature type="region of interest" description="Disordered" evidence="1">
    <location>
        <begin position="1"/>
        <end position="160"/>
    </location>
</feature>
<feature type="compositionally biased region" description="Polar residues" evidence="1">
    <location>
        <begin position="75"/>
        <end position="89"/>
    </location>
</feature>
<dbReference type="EMBL" id="JAEAOA010000175">
    <property type="protein sequence ID" value="KAK3586472.1"/>
    <property type="molecule type" value="Genomic_DNA"/>
</dbReference>
<protein>
    <submittedName>
        <fullName evidence="2">Uncharacterized protein</fullName>
    </submittedName>
</protein>
<feature type="compositionally biased region" description="Polar residues" evidence="1">
    <location>
        <begin position="96"/>
        <end position="108"/>
    </location>
</feature>